<evidence type="ECO:0000256" key="2">
    <source>
        <dbReference type="ARBA" id="ARBA00023242"/>
    </source>
</evidence>
<protein>
    <recommendedName>
        <fullName evidence="4">Zn(2)-C6 fungal-type domain-containing protein</fullName>
    </recommendedName>
</protein>
<dbReference type="GO" id="GO:0008270">
    <property type="term" value="F:zinc ion binding"/>
    <property type="evidence" value="ECO:0007669"/>
    <property type="project" value="InterPro"/>
</dbReference>
<dbReference type="EMBL" id="KZ678128">
    <property type="protein sequence ID" value="PSN74922.1"/>
    <property type="molecule type" value="Genomic_DNA"/>
</dbReference>
<dbReference type="GO" id="GO:0000981">
    <property type="term" value="F:DNA-binding transcription factor activity, RNA polymerase II-specific"/>
    <property type="evidence" value="ECO:0007669"/>
    <property type="project" value="InterPro"/>
</dbReference>
<dbReference type="PROSITE" id="PS00463">
    <property type="entry name" value="ZN2_CY6_FUNGAL_1"/>
    <property type="match status" value="1"/>
</dbReference>
<dbReference type="SUPFAM" id="SSF57701">
    <property type="entry name" value="Zn2/Cys6 DNA-binding domain"/>
    <property type="match status" value="1"/>
</dbReference>
<gene>
    <name evidence="5" type="ORF">BS50DRAFT_596084</name>
</gene>
<dbReference type="OrthoDB" id="5319341at2759"/>
<evidence type="ECO:0000256" key="3">
    <source>
        <dbReference type="SAM" id="MobiDB-lite"/>
    </source>
</evidence>
<comment type="subcellular location">
    <subcellularLocation>
        <location evidence="1">Nucleus</location>
    </subcellularLocation>
</comment>
<keyword evidence="2" id="KW-0539">Nucleus</keyword>
<feature type="domain" description="Zn(2)-C6 fungal-type" evidence="4">
    <location>
        <begin position="13"/>
        <end position="43"/>
    </location>
</feature>
<feature type="region of interest" description="Disordered" evidence="3">
    <location>
        <begin position="176"/>
        <end position="213"/>
    </location>
</feature>
<dbReference type="InterPro" id="IPR001138">
    <property type="entry name" value="Zn2Cys6_DnaBD"/>
</dbReference>
<dbReference type="InterPro" id="IPR021858">
    <property type="entry name" value="Fun_TF"/>
</dbReference>
<dbReference type="CDD" id="cd00067">
    <property type="entry name" value="GAL4"/>
    <property type="match status" value="1"/>
</dbReference>
<dbReference type="PROSITE" id="PS50048">
    <property type="entry name" value="ZN2_CY6_FUNGAL_2"/>
    <property type="match status" value="1"/>
</dbReference>
<proteinExistence type="predicted"/>
<dbReference type="CDD" id="cd12148">
    <property type="entry name" value="fungal_TF_MHR"/>
    <property type="match status" value="1"/>
</dbReference>
<organism evidence="5 6">
    <name type="scientific">Corynespora cassiicola Philippines</name>
    <dbReference type="NCBI Taxonomy" id="1448308"/>
    <lineage>
        <taxon>Eukaryota</taxon>
        <taxon>Fungi</taxon>
        <taxon>Dikarya</taxon>
        <taxon>Ascomycota</taxon>
        <taxon>Pezizomycotina</taxon>
        <taxon>Dothideomycetes</taxon>
        <taxon>Pleosporomycetidae</taxon>
        <taxon>Pleosporales</taxon>
        <taxon>Corynesporascaceae</taxon>
        <taxon>Corynespora</taxon>
    </lineage>
</organism>
<dbReference type="PANTHER" id="PTHR37534:SF3">
    <property type="entry name" value="ZN(II)2CYS6 TRANSCRIPTION FACTOR (EUROFUNG)"/>
    <property type="match status" value="1"/>
</dbReference>
<dbReference type="InterPro" id="IPR036864">
    <property type="entry name" value="Zn2-C6_fun-type_DNA-bd_sf"/>
</dbReference>
<name>A0A2T2PB79_CORCC</name>
<dbReference type="SMART" id="SM00066">
    <property type="entry name" value="GAL4"/>
    <property type="match status" value="1"/>
</dbReference>
<feature type="region of interest" description="Disordered" evidence="3">
    <location>
        <begin position="52"/>
        <end position="88"/>
    </location>
</feature>
<keyword evidence="6" id="KW-1185">Reference proteome</keyword>
<evidence type="ECO:0000313" key="5">
    <source>
        <dbReference type="EMBL" id="PSN74922.1"/>
    </source>
</evidence>
<dbReference type="AlphaFoldDB" id="A0A2T2PB79"/>
<dbReference type="Pfam" id="PF00172">
    <property type="entry name" value="Zn_clus"/>
    <property type="match status" value="1"/>
</dbReference>
<evidence type="ECO:0000256" key="1">
    <source>
        <dbReference type="ARBA" id="ARBA00004123"/>
    </source>
</evidence>
<sequence>MPSKSRGLRTSTGCLTCRKRRVKCDEGRPRCQNCIRVDRSCTYAETAPAPRRQLRALSSHTEHTRKTSSTSSSYGAGTVPLSTEANNQLPPDSIQPWIPYQISQTENHATDMASMDDNFLGDDTLLPLPNDMSPLPLGPIEWYDQLAQDAISNIQEQNASSRGPRWNFDAFTLSRRQSPRESPTLDQDAAQGSANQSGLDTSQALNPEPWNTPSRIELTSDEKIYFEHYVTAVAPILDLFDSAKHFASIVPHLALRNIGILKSLLAVGASHLALGLALEEESGVQMHLSPGTPASTMSHSADTKRIAEQYYYETLHYLSQNLLYPSYTSSHEILVTAINISTYEMFGATNDSDSENWGRHLKGAFWIQRNQDNDGESIDGLRRAVWWAWLRQDIWAAFREGRPALTIWQPKKHINELTSEELATRIVYLAAKCVQFAATPKDSDIAGYIEAGERLMRMLDAWKRILPSSFEPIPVASSHPSPASPEASMHNQFQPIWIHPSSHAAAIQTYHFARIILLLNQPTTGGLGIYQARGKLLRESMSTICGIAIATQSQNLPSAFVNFQAVYAAALCAETKDTQADVHSVLEGTLRMSKFPARTILNDLVKLWGGVS</sequence>
<dbReference type="GO" id="GO:0000976">
    <property type="term" value="F:transcription cis-regulatory region binding"/>
    <property type="evidence" value="ECO:0007669"/>
    <property type="project" value="TreeGrafter"/>
</dbReference>
<dbReference type="GO" id="GO:0045944">
    <property type="term" value="P:positive regulation of transcription by RNA polymerase II"/>
    <property type="evidence" value="ECO:0007669"/>
    <property type="project" value="TreeGrafter"/>
</dbReference>
<accession>A0A2T2PB79</accession>
<dbReference type="GO" id="GO:0005634">
    <property type="term" value="C:nucleus"/>
    <property type="evidence" value="ECO:0007669"/>
    <property type="project" value="UniProtKB-SubCell"/>
</dbReference>
<dbReference type="Pfam" id="PF11951">
    <property type="entry name" value="Fungal_trans_2"/>
    <property type="match status" value="1"/>
</dbReference>
<dbReference type="Proteomes" id="UP000240883">
    <property type="component" value="Unassembled WGS sequence"/>
</dbReference>
<dbReference type="Gene3D" id="4.10.240.10">
    <property type="entry name" value="Zn(2)-C6 fungal-type DNA-binding domain"/>
    <property type="match status" value="1"/>
</dbReference>
<evidence type="ECO:0000313" key="6">
    <source>
        <dbReference type="Proteomes" id="UP000240883"/>
    </source>
</evidence>
<evidence type="ECO:0000259" key="4">
    <source>
        <dbReference type="PROSITE" id="PS50048"/>
    </source>
</evidence>
<dbReference type="PANTHER" id="PTHR37534">
    <property type="entry name" value="TRANSCRIPTIONAL ACTIVATOR PROTEIN UGA3"/>
    <property type="match status" value="1"/>
</dbReference>
<reference evidence="5 6" key="1">
    <citation type="journal article" date="2018" name="Front. Microbiol.">
        <title>Genome-Wide Analysis of Corynespora cassiicola Leaf Fall Disease Putative Effectors.</title>
        <authorList>
            <person name="Lopez D."/>
            <person name="Ribeiro S."/>
            <person name="Label P."/>
            <person name="Fumanal B."/>
            <person name="Venisse J.S."/>
            <person name="Kohler A."/>
            <person name="de Oliveira R.R."/>
            <person name="Labutti K."/>
            <person name="Lipzen A."/>
            <person name="Lail K."/>
            <person name="Bauer D."/>
            <person name="Ohm R.A."/>
            <person name="Barry K.W."/>
            <person name="Spatafora J."/>
            <person name="Grigoriev I.V."/>
            <person name="Martin F.M."/>
            <person name="Pujade-Renaud V."/>
        </authorList>
    </citation>
    <scope>NUCLEOTIDE SEQUENCE [LARGE SCALE GENOMIC DNA]</scope>
    <source>
        <strain evidence="5 6">Philippines</strain>
    </source>
</reference>